<comment type="caution">
    <text evidence="3">The sequence shown here is derived from an EMBL/GenBank/DDBJ whole genome shotgun (WGS) entry which is preliminary data.</text>
</comment>
<dbReference type="AlphaFoldDB" id="A0A814RK17"/>
<dbReference type="EMBL" id="CAJNOJ010000003">
    <property type="protein sequence ID" value="CAF0736977.1"/>
    <property type="molecule type" value="Genomic_DNA"/>
</dbReference>
<dbReference type="PANTHER" id="PTHR43591">
    <property type="entry name" value="METHYLTRANSFERASE"/>
    <property type="match status" value="1"/>
</dbReference>
<evidence type="ECO:0000313" key="2">
    <source>
        <dbReference type="EMBL" id="CAF0736977.1"/>
    </source>
</evidence>
<name>A0A814RK17_ADIRI</name>
<sequence>MSWFSYPYSFYGRNYYMGRLIGQVMPSAGVHDIMRLGRELYEYPDYMLSALHVRPGMVVADVGAGCGSNSIRLAKLVGPYGRVFSTEIQPDMLGQLMMNAYTHGLSHNVIPVLATHSNTNLPPNSCDLILMVDTYHECTNPPAILHELRQALKPHGRLVLVEYRLEDSWMPNMYDDHRMSVAQAKLELESNGFRLAQLYEFLPWQHIMIFDKI</sequence>
<dbReference type="SUPFAM" id="SSF53335">
    <property type="entry name" value="S-adenosyl-L-methionine-dependent methyltransferases"/>
    <property type="match status" value="1"/>
</dbReference>
<reference evidence="3" key="1">
    <citation type="submission" date="2021-02" db="EMBL/GenBank/DDBJ databases">
        <authorList>
            <person name="Nowell W R."/>
        </authorList>
    </citation>
    <scope>NUCLEOTIDE SEQUENCE</scope>
</reference>
<protein>
    <recommendedName>
        <fullName evidence="1">Methyltransferase domain-containing protein</fullName>
    </recommendedName>
</protein>
<keyword evidence="4" id="KW-1185">Reference proteome</keyword>
<dbReference type="InterPro" id="IPR025714">
    <property type="entry name" value="Methyltranfer_dom"/>
</dbReference>
<dbReference type="EMBL" id="CAJNOR010001394">
    <property type="protein sequence ID" value="CAF1135165.1"/>
    <property type="molecule type" value="Genomic_DNA"/>
</dbReference>
<dbReference type="CDD" id="cd02440">
    <property type="entry name" value="AdoMet_MTases"/>
    <property type="match status" value="1"/>
</dbReference>
<evidence type="ECO:0000259" key="1">
    <source>
        <dbReference type="Pfam" id="PF13847"/>
    </source>
</evidence>
<gene>
    <name evidence="2" type="ORF">EDS130_LOCUS1497</name>
    <name evidence="3" type="ORF">XAT740_LOCUS20114</name>
</gene>
<evidence type="ECO:0000313" key="3">
    <source>
        <dbReference type="EMBL" id="CAF1135165.1"/>
    </source>
</evidence>
<dbReference type="Proteomes" id="UP000663852">
    <property type="component" value="Unassembled WGS sequence"/>
</dbReference>
<dbReference type="OrthoDB" id="10017101at2759"/>
<dbReference type="InterPro" id="IPR029063">
    <property type="entry name" value="SAM-dependent_MTases_sf"/>
</dbReference>
<accession>A0A814RK17</accession>
<proteinExistence type="predicted"/>
<feature type="domain" description="Methyltransferase" evidence="1">
    <location>
        <begin position="55"/>
        <end position="180"/>
    </location>
</feature>
<organism evidence="3 4">
    <name type="scientific">Adineta ricciae</name>
    <name type="common">Rotifer</name>
    <dbReference type="NCBI Taxonomy" id="249248"/>
    <lineage>
        <taxon>Eukaryota</taxon>
        <taxon>Metazoa</taxon>
        <taxon>Spiralia</taxon>
        <taxon>Gnathifera</taxon>
        <taxon>Rotifera</taxon>
        <taxon>Eurotatoria</taxon>
        <taxon>Bdelloidea</taxon>
        <taxon>Adinetida</taxon>
        <taxon>Adinetidae</taxon>
        <taxon>Adineta</taxon>
    </lineage>
</organism>
<evidence type="ECO:0000313" key="4">
    <source>
        <dbReference type="Proteomes" id="UP000663828"/>
    </source>
</evidence>
<dbReference type="Proteomes" id="UP000663828">
    <property type="component" value="Unassembled WGS sequence"/>
</dbReference>
<dbReference type="Gene3D" id="3.40.50.150">
    <property type="entry name" value="Vaccinia Virus protein VP39"/>
    <property type="match status" value="1"/>
</dbReference>
<dbReference type="Pfam" id="PF13847">
    <property type="entry name" value="Methyltransf_31"/>
    <property type="match status" value="1"/>
</dbReference>